<feature type="domain" description="Aminotransferase class I/classII large" evidence="5">
    <location>
        <begin position="33"/>
        <end position="373"/>
    </location>
</feature>
<dbReference type="InterPro" id="IPR015422">
    <property type="entry name" value="PyrdxlP-dep_Trfase_small"/>
</dbReference>
<keyword evidence="3 4" id="KW-0808">Transferase</keyword>
<dbReference type="GO" id="GO:0030170">
    <property type="term" value="F:pyridoxal phosphate binding"/>
    <property type="evidence" value="ECO:0007669"/>
    <property type="project" value="InterPro"/>
</dbReference>
<dbReference type="PROSITE" id="PS00105">
    <property type="entry name" value="AA_TRANSFER_CLASS_1"/>
    <property type="match status" value="1"/>
</dbReference>
<organism evidence="6 7">
    <name type="scientific">Bacillus mesophilum</name>
    <dbReference type="NCBI Taxonomy" id="1071718"/>
    <lineage>
        <taxon>Bacteria</taxon>
        <taxon>Bacillati</taxon>
        <taxon>Bacillota</taxon>
        <taxon>Bacilli</taxon>
        <taxon>Bacillales</taxon>
        <taxon>Bacillaceae</taxon>
        <taxon>Bacillus</taxon>
    </lineage>
</organism>
<dbReference type="Proteomes" id="UP000441354">
    <property type="component" value="Unassembled WGS sequence"/>
</dbReference>
<dbReference type="InterPro" id="IPR004838">
    <property type="entry name" value="NHTrfase_class1_PyrdxlP-BS"/>
</dbReference>
<dbReference type="SUPFAM" id="SSF53383">
    <property type="entry name" value="PLP-dependent transferases"/>
    <property type="match status" value="1"/>
</dbReference>
<dbReference type="EC" id="2.6.1.-" evidence="4"/>
<evidence type="ECO:0000256" key="1">
    <source>
        <dbReference type="ARBA" id="ARBA00001933"/>
    </source>
</evidence>
<dbReference type="PANTHER" id="PTHR42832:SF3">
    <property type="entry name" value="L-GLUTAMINE--4-(METHYLSULFANYL)-2-OXOBUTANOATE AMINOTRANSFERASE"/>
    <property type="match status" value="1"/>
</dbReference>
<dbReference type="PANTHER" id="PTHR42832">
    <property type="entry name" value="AMINO ACID AMINOTRANSFERASE"/>
    <property type="match status" value="1"/>
</dbReference>
<dbReference type="NCBIfam" id="NF005815">
    <property type="entry name" value="PRK07681.1"/>
    <property type="match status" value="1"/>
</dbReference>
<proteinExistence type="inferred from homology"/>
<dbReference type="InterPro" id="IPR004839">
    <property type="entry name" value="Aminotransferase_I/II_large"/>
</dbReference>
<accession>A0A7V7RMN3</accession>
<reference evidence="6 7" key="1">
    <citation type="journal article" date="2014" name="Arch. Microbiol.">
        <title>Bacillus mesophilum sp. nov., strain IITR-54T, a novel 4-chlorobiphenyl dechlorinating bacterium.</title>
        <authorList>
            <person name="Manickam N."/>
            <person name="Singh N.K."/>
            <person name="Bajaj A."/>
            <person name="Kumar R.M."/>
            <person name="Kaur G."/>
            <person name="Kaur N."/>
            <person name="Bala M."/>
            <person name="Kumar A."/>
            <person name="Mayilraj S."/>
        </authorList>
    </citation>
    <scope>NUCLEOTIDE SEQUENCE [LARGE SCALE GENOMIC DNA]</scope>
    <source>
        <strain evidence="6 7">IITR-54</strain>
    </source>
</reference>
<sequence length="398" mass="43916">MDIIKSQRMKSFQQSIFSELSKRKKSKLSEGAEMIDLSIGSPDTPPPSFITEMISDLAKDPTMYQYTLKGTDEFHKSVADNYLRNYDVKLNHDTQVALLMGSQDGLVHLPLVLCDPGDYVLVPDPGYTAYEAGCNLAGAVKYPMPLKRENGFLPDLSLIPDEVSEKAKLMIISYPGNPVPVLATEEFFKEAIAFAKKNNIVLLHDFAYSELYFETKPISLLSIEGGMDVGIEMNSLSKSFSMAGCRVAFAAGSEEVIGLLSSLKSNLDYGVFHPFQMAAAKALLDSSAFLDEMRSNLQKRRDFLISGFADIGWHIDPPQGSMFIWAEIPKNYTSMEFAFELLEKAHVVVTPGSAFGDHGEGFIRMAMVQPEEILAKAIMQIKNNGMITPKAWAAGSNS</sequence>
<comment type="caution">
    <text evidence="6">The sequence shown here is derived from an EMBL/GenBank/DDBJ whole genome shotgun (WGS) entry which is preliminary data.</text>
</comment>
<gene>
    <name evidence="6" type="ORF">F7732_05720</name>
</gene>
<dbReference type="AlphaFoldDB" id="A0A7V7RMN3"/>
<dbReference type="Gene3D" id="3.40.640.10">
    <property type="entry name" value="Type I PLP-dependent aspartate aminotransferase-like (Major domain)"/>
    <property type="match status" value="1"/>
</dbReference>
<dbReference type="Gene3D" id="3.90.1150.10">
    <property type="entry name" value="Aspartate Aminotransferase, domain 1"/>
    <property type="match status" value="1"/>
</dbReference>
<dbReference type="GO" id="GO:0008483">
    <property type="term" value="F:transaminase activity"/>
    <property type="evidence" value="ECO:0007669"/>
    <property type="project" value="UniProtKB-KW"/>
</dbReference>
<dbReference type="OrthoDB" id="9802328at2"/>
<keyword evidence="7" id="KW-1185">Reference proteome</keyword>
<name>A0A7V7RMN3_9BACI</name>
<dbReference type="InterPro" id="IPR015421">
    <property type="entry name" value="PyrdxlP-dep_Trfase_major"/>
</dbReference>
<comment type="similarity">
    <text evidence="4">Belongs to the class-I pyridoxal-phosphate-dependent aminotransferase family.</text>
</comment>
<evidence type="ECO:0000259" key="5">
    <source>
        <dbReference type="Pfam" id="PF00155"/>
    </source>
</evidence>
<evidence type="ECO:0000256" key="3">
    <source>
        <dbReference type="ARBA" id="ARBA00022679"/>
    </source>
</evidence>
<dbReference type="RefSeq" id="WP_151572937.1">
    <property type="nucleotide sequence ID" value="NZ_WBOT01000002.1"/>
</dbReference>
<comment type="cofactor">
    <cofactor evidence="1 4">
        <name>pyridoxal 5'-phosphate</name>
        <dbReference type="ChEBI" id="CHEBI:597326"/>
    </cofactor>
</comment>
<dbReference type="CDD" id="cd00609">
    <property type="entry name" value="AAT_like"/>
    <property type="match status" value="1"/>
</dbReference>
<evidence type="ECO:0000313" key="6">
    <source>
        <dbReference type="EMBL" id="KAB2333589.1"/>
    </source>
</evidence>
<evidence type="ECO:0000256" key="2">
    <source>
        <dbReference type="ARBA" id="ARBA00022576"/>
    </source>
</evidence>
<dbReference type="EMBL" id="WBOT01000002">
    <property type="protein sequence ID" value="KAB2333589.1"/>
    <property type="molecule type" value="Genomic_DNA"/>
</dbReference>
<dbReference type="InterPro" id="IPR050881">
    <property type="entry name" value="LL-DAP_aminotransferase"/>
</dbReference>
<evidence type="ECO:0000313" key="7">
    <source>
        <dbReference type="Proteomes" id="UP000441354"/>
    </source>
</evidence>
<protein>
    <recommendedName>
        <fullName evidence="4">Aminotransferase</fullName>
        <ecNumber evidence="4">2.6.1.-</ecNumber>
    </recommendedName>
</protein>
<keyword evidence="2 4" id="KW-0032">Aminotransferase</keyword>
<evidence type="ECO:0000256" key="4">
    <source>
        <dbReference type="RuleBase" id="RU000481"/>
    </source>
</evidence>
<dbReference type="Pfam" id="PF00155">
    <property type="entry name" value="Aminotran_1_2"/>
    <property type="match status" value="1"/>
</dbReference>
<dbReference type="InterPro" id="IPR015424">
    <property type="entry name" value="PyrdxlP-dep_Trfase"/>
</dbReference>